<proteinExistence type="predicted"/>
<organism evidence="1 2">
    <name type="scientific">Paramarasmius palmivorus</name>
    <dbReference type="NCBI Taxonomy" id="297713"/>
    <lineage>
        <taxon>Eukaryota</taxon>
        <taxon>Fungi</taxon>
        <taxon>Dikarya</taxon>
        <taxon>Basidiomycota</taxon>
        <taxon>Agaricomycotina</taxon>
        <taxon>Agaricomycetes</taxon>
        <taxon>Agaricomycetidae</taxon>
        <taxon>Agaricales</taxon>
        <taxon>Marasmiineae</taxon>
        <taxon>Marasmiaceae</taxon>
        <taxon>Paramarasmius</taxon>
    </lineage>
</organism>
<name>A0AAW0CN64_9AGAR</name>
<reference evidence="1 2" key="1">
    <citation type="submission" date="2024-01" db="EMBL/GenBank/DDBJ databases">
        <title>A draft genome for a cacao thread blight-causing isolate of Paramarasmius palmivorus.</title>
        <authorList>
            <person name="Baruah I.K."/>
            <person name="Bukari Y."/>
            <person name="Amoako-Attah I."/>
            <person name="Meinhardt L.W."/>
            <person name="Bailey B.A."/>
            <person name="Cohen S.P."/>
        </authorList>
    </citation>
    <scope>NUCLEOTIDE SEQUENCE [LARGE SCALE GENOMIC DNA]</scope>
    <source>
        <strain evidence="1 2">GH-12</strain>
    </source>
</reference>
<sequence length="209" mass="24613">MSFNSSHVVVRGHAVNNVEGNQVNTSQTITAEVVHINGHREKERTEYDEFEEVKRGHIVTLERLHTEDLSNRELEWELKDGELVHKPARSTKRSICTVQVRPDQQTKYTAVVYDGEDSHVWWKDDFERFSRAGLGAPDTWQLYGLNRSKVPLLIFHDASDFNRFYVAEMVPLASFYKESFWGDFYVYMLREHLRCLSWQIWLNMRGDKS</sequence>
<dbReference type="AlphaFoldDB" id="A0AAW0CN64"/>
<accession>A0AAW0CN64</accession>
<dbReference type="Proteomes" id="UP001383192">
    <property type="component" value="Unassembled WGS sequence"/>
</dbReference>
<comment type="caution">
    <text evidence="1">The sequence shown here is derived from an EMBL/GenBank/DDBJ whole genome shotgun (WGS) entry which is preliminary data.</text>
</comment>
<protein>
    <submittedName>
        <fullName evidence="1">Uncharacterized protein</fullName>
    </submittedName>
</protein>
<evidence type="ECO:0000313" key="1">
    <source>
        <dbReference type="EMBL" id="KAK7040232.1"/>
    </source>
</evidence>
<keyword evidence="2" id="KW-1185">Reference proteome</keyword>
<dbReference type="EMBL" id="JAYKXP010000038">
    <property type="protein sequence ID" value="KAK7040232.1"/>
    <property type="molecule type" value="Genomic_DNA"/>
</dbReference>
<gene>
    <name evidence="1" type="ORF">VNI00_010038</name>
</gene>
<evidence type="ECO:0000313" key="2">
    <source>
        <dbReference type="Proteomes" id="UP001383192"/>
    </source>
</evidence>